<organism evidence="3 4">
    <name type="scientific">Clydaea vesicula</name>
    <dbReference type="NCBI Taxonomy" id="447962"/>
    <lineage>
        <taxon>Eukaryota</taxon>
        <taxon>Fungi</taxon>
        <taxon>Fungi incertae sedis</taxon>
        <taxon>Chytridiomycota</taxon>
        <taxon>Chytridiomycota incertae sedis</taxon>
        <taxon>Chytridiomycetes</taxon>
        <taxon>Lobulomycetales</taxon>
        <taxon>Lobulomycetaceae</taxon>
        <taxon>Clydaea</taxon>
    </lineage>
</organism>
<dbReference type="InterPro" id="IPR029058">
    <property type="entry name" value="AB_hydrolase_fold"/>
</dbReference>
<dbReference type="Gene3D" id="3.40.50.1820">
    <property type="entry name" value="alpha/beta hydrolase"/>
    <property type="match status" value="1"/>
</dbReference>
<dbReference type="PANTHER" id="PTHR12482">
    <property type="entry name" value="LIPASE ROG1-RELATED-RELATED"/>
    <property type="match status" value="1"/>
</dbReference>
<dbReference type="EMBL" id="JADGJW010000386">
    <property type="protein sequence ID" value="KAJ3218300.1"/>
    <property type="molecule type" value="Genomic_DNA"/>
</dbReference>
<gene>
    <name evidence="3" type="ORF">HK099_005103</name>
</gene>
<comment type="similarity">
    <text evidence="1">Belongs to the putative lipase ROG1 family.</text>
</comment>
<evidence type="ECO:0000313" key="4">
    <source>
        <dbReference type="Proteomes" id="UP001211065"/>
    </source>
</evidence>
<name>A0AAD5U218_9FUNG</name>
<dbReference type="SUPFAM" id="SSF53474">
    <property type="entry name" value="alpha/beta-Hydrolases"/>
    <property type="match status" value="1"/>
</dbReference>
<evidence type="ECO:0000259" key="2">
    <source>
        <dbReference type="Pfam" id="PF05057"/>
    </source>
</evidence>
<feature type="non-terminal residue" evidence="3">
    <location>
        <position position="1"/>
    </location>
</feature>
<reference evidence="3" key="1">
    <citation type="submission" date="2020-05" db="EMBL/GenBank/DDBJ databases">
        <title>Phylogenomic resolution of chytrid fungi.</title>
        <authorList>
            <person name="Stajich J.E."/>
            <person name="Amses K."/>
            <person name="Simmons R."/>
            <person name="Seto K."/>
            <person name="Myers J."/>
            <person name="Bonds A."/>
            <person name="Quandt C.A."/>
            <person name="Barry K."/>
            <person name="Liu P."/>
            <person name="Grigoriev I."/>
            <person name="Longcore J.E."/>
            <person name="James T.Y."/>
        </authorList>
    </citation>
    <scope>NUCLEOTIDE SEQUENCE</scope>
    <source>
        <strain evidence="3">JEL0476</strain>
    </source>
</reference>
<dbReference type="InterPro" id="IPR007751">
    <property type="entry name" value="DUF676_lipase-like"/>
</dbReference>
<sequence length="839" mass="96389">SHSQYASAVFCSSAENDWEFIEKDRCQSKKFYIQHFNEVVNLFSTISFRIVFEIPNWREFGEGGLEFGDGLTCNAEVSLLFTDEKEKTSKEQKRKVRLIRDNFSTTLDQKYTSIRFDGINFSCIDLLFTFAETGYAFKKKYIPKENETTSKILTKSWGKLFSSSFNLIFSDSSNNKVADVGTKNVSALENKENMNKSYESSNKEKIASMENIDIILLLLNNQMKFLKFLSENKNLSLIFTNSHDKNQEKNFLDLFLENLVKKKEEFHNLKAIHDGQKIDNSSKSLNLVLEEFCCFLTDLKNYNSNKECDEGGEKSNFQDFFNVKLTKFNGVACLNLLETGQIKFLFPKISKLLLDLTTLIWQTLNNTPTEKGGFLLNSTSIQSFRMLWIAELKNSYLKDFILNEDTSTNTEFCLQHGKYNCNLESSNSSLSVDSKEIVNKVKAKSTSIVEKNESFLSEQNDEDKFSANDFDIVEESAEYTLSNQFQVVKRVTGEAVLKIATNMQDCQIYSKEKNLNSIIKLTSSNIYENLQLSEQLIDAKIEKKRKCVLFVFVHGFMGNSLDFRHFKNQLIYYNLMKKTEEELNEPTFLYLNSKYNEKYTNTLNLNDLGNNLSKEIDDFVLDHCNGFEIEKMNLVCHSLGGLISRAALSTIEMKKYQKKLNLFISLSTPHISLGLSQNFLFDSGLSILQTFQNSPAIEELLLQDQNKTLLKLSSNKVLGNFKKIKFFGSEQDGYTPIKSACLQLEIDSNAELDLRQNEILQDVKEMQTNLLKDFSENTFSFESFEIKFKKYEQSFVHGRGSNSSLQGFVEGLIGRSAHIGFIEDHKLADLLIFFNESDF</sequence>
<dbReference type="Pfam" id="PF05057">
    <property type="entry name" value="DUF676"/>
    <property type="match status" value="1"/>
</dbReference>
<feature type="domain" description="DUF676" evidence="2">
    <location>
        <begin position="546"/>
        <end position="739"/>
    </location>
</feature>
<evidence type="ECO:0000313" key="3">
    <source>
        <dbReference type="EMBL" id="KAJ3218300.1"/>
    </source>
</evidence>
<keyword evidence="4" id="KW-1185">Reference proteome</keyword>
<accession>A0AAD5U218</accession>
<dbReference type="Proteomes" id="UP001211065">
    <property type="component" value="Unassembled WGS sequence"/>
</dbReference>
<dbReference type="InterPro" id="IPR044294">
    <property type="entry name" value="Lipase-like"/>
</dbReference>
<dbReference type="PANTHER" id="PTHR12482:SF5">
    <property type="entry name" value="DUF676 DOMAIN-CONTAINING PROTEIN"/>
    <property type="match status" value="1"/>
</dbReference>
<proteinExistence type="inferred from homology"/>
<evidence type="ECO:0000256" key="1">
    <source>
        <dbReference type="ARBA" id="ARBA00007920"/>
    </source>
</evidence>
<comment type="caution">
    <text evidence="3">The sequence shown here is derived from an EMBL/GenBank/DDBJ whole genome shotgun (WGS) entry which is preliminary data.</text>
</comment>
<protein>
    <recommendedName>
        <fullName evidence="2">DUF676 domain-containing protein</fullName>
    </recommendedName>
</protein>
<dbReference type="AlphaFoldDB" id="A0AAD5U218"/>